<dbReference type="InterPro" id="IPR017208">
    <property type="entry name" value="UCP037442_abhydr"/>
</dbReference>
<dbReference type="GO" id="GO:0016787">
    <property type="term" value="F:hydrolase activity"/>
    <property type="evidence" value="ECO:0007669"/>
    <property type="project" value="UniProtKB-KW"/>
</dbReference>
<dbReference type="OrthoDB" id="9785076at2"/>
<dbReference type="Pfam" id="PF12146">
    <property type="entry name" value="Hydrolase_4"/>
    <property type="match status" value="1"/>
</dbReference>
<protein>
    <submittedName>
        <fullName evidence="2">Alpha/beta hydrolase</fullName>
    </submittedName>
</protein>
<organism evidence="2 3">
    <name type="scientific">Mesorhizobium hungaricum</name>
    <dbReference type="NCBI Taxonomy" id="1566387"/>
    <lineage>
        <taxon>Bacteria</taxon>
        <taxon>Pseudomonadati</taxon>
        <taxon>Pseudomonadota</taxon>
        <taxon>Alphaproteobacteria</taxon>
        <taxon>Hyphomicrobiales</taxon>
        <taxon>Phyllobacteriaceae</taxon>
        <taxon>Mesorhizobium</taxon>
    </lineage>
</organism>
<keyword evidence="2" id="KW-0378">Hydrolase</keyword>
<dbReference type="Gene3D" id="3.40.50.1820">
    <property type="entry name" value="alpha/beta hydrolase"/>
    <property type="match status" value="1"/>
</dbReference>
<dbReference type="InterPro" id="IPR022742">
    <property type="entry name" value="Hydrolase_4"/>
</dbReference>
<accession>A0A1C2DC73</accession>
<feature type="domain" description="Serine aminopeptidase S33" evidence="1">
    <location>
        <begin position="35"/>
        <end position="124"/>
    </location>
</feature>
<sequence length="305" mass="33826">MSIIAPVQEARPLEIACADGVVLGGHFWQRVRGAPAGTVIVNPATGVLARYYHHYARFLAAHGFDVVTYDYRGIGASRPASLGGCAYRWRDWGEKDFEAALAWVRARDASAPVFVVGHSVGGALPGLARGASNIRRLLSVGGQFGCWRHYAPAHRTRLFLKWHVAMPALTVLCGYFPGRRLGWLEDLPAGVAYEWSFRRSRLEDNYPEAEREMILRRFDAVTAPILAVTLSDDAIATVPAIRAVLERYRGAQRTQVLLDPADLGQDAVGHFSLFHSRHANGFWLDTLLWLRDGINPWPDKEVVGD</sequence>
<gene>
    <name evidence="2" type="ORF">QV13_22140</name>
</gene>
<dbReference type="EMBL" id="MDEO01000036">
    <property type="protein sequence ID" value="OCX12354.1"/>
    <property type="molecule type" value="Genomic_DNA"/>
</dbReference>
<keyword evidence="3" id="KW-1185">Reference proteome</keyword>
<name>A0A1C2DC73_9HYPH</name>
<dbReference type="STRING" id="1566387.QV13_22140"/>
<dbReference type="Proteomes" id="UP000094412">
    <property type="component" value="Unassembled WGS sequence"/>
</dbReference>
<evidence type="ECO:0000313" key="2">
    <source>
        <dbReference type="EMBL" id="OCX12354.1"/>
    </source>
</evidence>
<comment type="caution">
    <text evidence="2">The sequence shown here is derived from an EMBL/GenBank/DDBJ whole genome shotgun (WGS) entry which is preliminary data.</text>
</comment>
<evidence type="ECO:0000259" key="1">
    <source>
        <dbReference type="Pfam" id="PF12146"/>
    </source>
</evidence>
<dbReference type="InterPro" id="IPR029058">
    <property type="entry name" value="AB_hydrolase_fold"/>
</dbReference>
<reference evidence="2 3" key="1">
    <citation type="submission" date="2016-08" db="EMBL/GenBank/DDBJ databases">
        <title>Whole genome sequence of Mesorhizobium sp. strain UASWS1009 isolated from industrial sewage.</title>
        <authorList>
            <person name="Crovadore J."/>
            <person name="Calmin G."/>
            <person name="Chablais R."/>
            <person name="Cochard B."/>
            <person name="Lefort F."/>
        </authorList>
    </citation>
    <scope>NUCLEOTIDE SEQUENCE [LARGE SCALE GENOMIC DNA]</scope>
    <source>
        <strain evidence="2 3">UASWS1009</strain>
    </source>
</reference>
<dbReference type="SUPFAM" id="SSF53474">
    <property type="entry name" value="alpha/beta-Hydrolases"/>
    <property type="match status" value="1"/>
</dbReference>
<evidence type="ECO:0000313" key="3">
    <source>
        <dbReference type="Proteomes" id="UP000094412"/>
    </source>
</evidence>
<proteinExistence type="predicted"/>
<dbReference type="RefSeq" id="WP_024927212.1">
    <property type="nucleotide sequence ID" value="NZ_MDEO01000036.1"/>
</dbReference>
<dbReference type="AlphaFoldDB" id="A0A1C2DC73"/>
<dbReference type="PIRSF" id="PIRSF037442">
    <property type="entry name" value="UCP037442_abhydr"/>
    <property type="match status" value="1"/>
</dbReference>